<dbReference type="PROSITE" id="PS00723">
    <property type="entry name" value="POLYPRENYL_SYNTHASE_1"/>
    <property type="match status" value="1"/>
</dbReference>
<name>A0A0D1LST7_9LACO</name>
<dbReference type="GO" id="GO:0036423">
    <property type="term" value="F:hexaprenyl-diphosphate synthase ((2E,6E)-farnesyl-diphosphate specific) activity"/>
    <property type="evidence" value="ECO:0007669"/>
    <property type="project" value="UniProtKB-EC"/>
</dbReference>
<keyword evidence="8" id="KW-1185">Reference proteome</keyword>
<comment type="cofactor">
    <cofactor evidence="1">
        <name>Mg(2+)</name>
        <dbReference type="ChEBI" id="CHEBI:18420"/>
    </cofactor>
</comment>
<keyword evidence="4" id="KW-0479">Metal-binding</keyword>
<evidence type="ECO:0000256" key="2">
    <source>
        <dbReference type="ARBA" id="ARBA00006706"/>
    </source>
</evidence>
<dbReference type="InterPro" id="IPR000092">
    <property type="entry name" value="Polyprenyl_synt"/>
</dbReference>
<dbReference type="RefSeq" id="WP_043707975.1">
    <property type="nucleotide sequence ID" value="NZ_JALOCT010000006.1"/>
</dbReference>
<dbReference type="GO" id="GO:0008299">
    <property type="term" value="P:isoprenoid biosynthetic process"/>
    <property type="evidence" value="ECO:0007669"/>
    <property type="project" value="InterPro"/>
</dbReference>
<dbReference type="AlphaFoldDB" id="A0A0D1LST7"/>
<comment type="similarity">
    <text evidence="2 6">Belongs to the FPP/GGPP synthase family.</text>
</comment>
<dbReference type="STRING" id="137591.AO080_03690"/>
<reference evidence="7 8" key="1">
    <citation type="journal article" date="2015" name="Microbiology (Mosc.)">
        <title>Genomics of the Weissella cibaria species with an examination of its metabolic traits.</title>
        <authorList>
            <person name="Lynch K.M."/>
            <person name="Lucid A."/>
            <person name="Arendt E.K."/>
            <person name="Sleator R.D."/>
            <person name="Lucey B."/>
            <person name="Coffey A."/>
        </authorList>
    </citation>
    <scope>NUCLEOTIDE SEQUENCE [LARGE SCALE GENOMIC DNA]</scope>
    <source>
        <strain evidence="7 8">MG1</strain>
    </source>
</reference>
<dbReference type="GO" id="GO:0046872">
    <property type="term" value="F:metal ion binding"/>
    <property type="evidence" value="ECO:0007669"/>
    <property type="project" value="UniProtKB-KW"/>
</dbReference>
<dbReference type="Proteomes" id="UP000032287">
    <property type="component" value="Unassembled WGS sequence"/>
</dbReference>
<keyword evidence="3 6" id="KW-0808">Transferase</keyword>
<dbReference type="InterPro" id="IPR008949">
    <property type="entry name" value="Isoprenoid_synthase_dom_sf"/>
</dbReference>
<proteinExistence type="inferred from homology"/>
<dbReference type="CDD" id="cd00685">
    <property type="entry name" value="Trans_IPPS_HT"/>
    <property type="match status" value="1"/>
</dbReference>
<dbReference type="InterPro" id="IPR033749">
    <property type="entry name" value="Polyprenyl_synt_CS"/>
</dbReference>
<evidence type="ECO:0000256" key="1">
    <source>
        <dbReference type="ARBA" id="ARBA00001946"/>
    </source>
</evidence>
<comment type="caution">
    <text evidence="7">The sequence shown here is derived from an EMBL/GenBank/DDBJ whole genome shotgun (WGS) entry which is preliminary data.</text>
</comment>
<sequence length="329" mass="36274">MTHSQTTLHPIWDEFPAIRKELQGVLDRIEANLDANDADVEAALIDMFSHGGKLLRPAFTILIGRFFPAEREPLLNLAATVEMLHTASLVHDDIIDDSPKRRHAESVQSRFGKDVAAYTGDYLFAVTFRTLADNTNDINVVRMATRYLERILSGELTQRTNHYKRDMTIANYEDQIAGKTAALFVLAANLGIAASHTPKDFADLATDFAYNVGMAFQILDDLLDYSADSTTLGKPTLNDVREGVYSAPLIIAMQDNEEIQALLAKGATISDDEAVHLGELVRASGALAIAEDMAVAYTNTALERLSDMPEHESKHILLSISQTLLTRND</sequence>
<dbReference type="PANTHER" id="PTHR12001">
    <property type="entry name" value="GERANYLGERANYL PYROPHOSPHATE SYNTHASE"/>
    <property type="match status" value="1"/>
</dbReference>
<dbReference type="Pfam" id="PF00348">
    <property type="entry name" value="polyprenyl_synt"/>
    <property type="match status" value="1"/>
</dbReference>
<evidence type="ECO:0000256" key="5">
    <source>
        <dbReference type="ARBA" id="ARBA00022842"/>
    </source>
</evidence>
<protein>
    <submittedName>
        <fullName evidence="7">Hexs-b protein</fullName>
        <ecNumber evidence="7">2.5.1.83</ecNumber>
    </submittedName>
</protein>
<dbReference type="PANTHER" id="PTHR12001:SF69">
    <property type="entry name" value="ALL TRANS-POLYPRENYL-DIPHOSPHATE SYNTHASE PDSS1"/>
    <property type="match status" value="1"/>
</dbReference>
<dbReference type="SUPFAM" id="SSF48576">
    <property type="entry name" value="Terpenoid synthases"/>
    <property type="match status" value="1"/>
</dbReference>
<evidence type="ECO:0000313" key="7">
    <source>
        <dbReference type="EMBL" id="KIU19156.1"/>
    </source>
</evidence>
<dbReference type="PROSITE" id="PS00444">
    <property type="entry name" value="POLYPRENYL_SYNTHASE_2"/>
    <property type="match status" value="1"/>
</dbReference>
<gene>
    <name evidence="7" type="primary">hexs-b</name>
    <name evidence="7" type="ORF">QX99_02188</name>
</gene>
<dbReference type="EMBL" id="JWHU01000042">
    <property type="protein sequence ID" value="KIU19156.1"/>
    <property type="molecule type" value="Genomic_DNA"/>
</dbReference>
<dbReference type="Gene3D" id="1.10.600.10">
    <property type="entry name" value="Farnesyl Diphosphate Synthase"/>
    <property type="match status" value="1"/>
</dbReference>
<dbReference type="PATRIC" id="fig|137591.25.peg.2150"/>
<organism evidence="7 8">
    <name type="scientific">Weissella cibaria</name>
    <dbReference type="NCBI Taxonomy" id="137591"/>
    <lineage>
        <taxon>Bacteria</taxon>
        <taxon>Bacillati</taxon>
        <taxon>Bacillota</taxon>
        <taxon>Bacilli</taxon>
        <taxon>Lactobacillales</taxon>
        <taxon>Lactobacillaceae</taxon>
        <taxon>Weissella</taxon>
    </lineage>
</organism>
<accession>A0A0D1LST7</accession>
<evidence type="ECO:0000313" key="8">
    <source>
        <dbReference type="Proteomes" id="UP000032287"/>
    </source>
</evidence>
<evidence type="ECO:0000256" key="6">
    <source>
        <dbReference type="RuleBase" id="RU004466"/>
    </source>
</evidence>
<keyword evidence="5" id="KW-0460">Magnesium</keyword>
<evidence type="ECO:0000256" key="3">
    <source>
        <dbReference type="ARBA" id="ARBA00022679"/>
    </source>
</evidence>
<evidence type="ECO:0000256" key="4">
    <source>
        <dbReference type="ARBA" id="ARBA00022723"/>
    </source>
</evidence>
<dbReference type="SFLD" id="SFLDS00005">
    <property type="entry name" value="Isoprenoid_Synthase_Type_I"/>
    <property type="match status" value="1"/>
</dbReference>
<dbReference type="eggNOG" id="COG0142">
    <property type="taxonomic scope" value="Bacteria"/>
</dbReference>
<dbReference type="EC" id="2.5.1.83" evidence="7"/>